<organism evidence="1 2">
    <name type="scientific">Paenibacillus aurantius</name>
    <dbReference type="NCBI Taxonomy" id="2918900"/>
    <lineage>
        <taxon>Bacteria</taxon>
        <taxon>Bacillati</taxon>
        <taxon>Bacillota</taxon>
        <taxon>Bacilli</taxon>
        <taxon>Bacillales</taxon>
        <taxon>Paenibacillaceae</taxon>
        <taxon>Paenibacillus</taxon>
    </lineage>
</organism>
<name>A0AA96LCP8_9BACL</name>
<keyword evidence="2" id="KW-1185">Reference proteome</keyword>
<proteinExistence type="predicted"/>
<dbReference type="AlphaFoldDB" id="A0AA96LCP8"/>
<dbReference type="EMBL" id="CP130318">
    <property type="protein sequence ID" value="WNQ11241.1"/>
    <property type="molecule type" value="Genomic_DNA"/>
</dbReference>
<gene>
    <name evidence="1" type="ORF">MJA45_27185</name>
</gene>
<protein>
    <submittedName>
        <fullName evidence="1">Uncharacterized protein</fullName>
    </submittedName>
</protein>
<dbReference type="RefSeq" id="WP_315605017.1">
    <property type="nucleotide sequence ID" value="NZ_CP130318.1"/>
</dbReference>
<accession>A0AA96LCP8</accession>
<dbReference type="Proteomes" id="UP001305702">
    <property type="component" value="Chromosome"/>
</dbReference>
<sequence length="148" mass="16171">MRTRRAAALTAVVMWAAVLLVIAYGLSSFGGEKTFGDAGLPAAYDLSFGYRLNDTNLRFTDEDTSFSRKTGLKVLVGYPDAPEDGQARLLITKRTGSRMVTVDENWQLEPGVTGHLFELKAEEWAAGEYLCTFTINGVMVASVPLEIT</sequence>
<evidence type="ECO:0000313" key="2">
    <source>
        <dbReference type="Proteomes" id="UP001305702"/>
    </source>
</evidence>
<evidence type="ECO:0000313" key="1">
    <source>
        <dbReference type="EMBL" id="WNQ11241.1"/>
    </source>
</evidence>
<reference evidence="1 2" key="1">
    <citation type="submission" date="2022-02" db="EMBL/GenBank/DDBJ databases">
        <title>Paenibacillus sp. MBLB1776 Whole Genome Shotgun Sequencing.</title>
        <authorList>
            <person name="Hwang C.Y."/>
            <person name="Cho E.-S."/>
            <person name="Seo M.-J."/>
        </authorList>
    </citation>
    <scope>NUCLEOTIDE SEQUENCE [LARGE SCALE GENOMIC DNA]</scope>
    <source>
        <strain evidence="1 2">MBLB1776</strain>
    </source>
</reference>
<dbReference type="KEGG" id="paun:MJA45_27185"/>